<comment type="pathway">
    <text evidence="2">Cofactor biosynthesis; riboflavin biosynthesis; 5-amino-6-(D-ribitylamino)uracil from GTP: step 1/4.</text>
</comment>
<dbReference type="InterPro" id="IPR000926">
    <property type="entry name" value="RibA"/>
</dbReference>
<comment type="cofactor">
    <cofactor evidence="1">
        <name>Zn(2+)</name>
        <dbReference type="ChEBI" id="CHEBI:29105"/>
    </cofactor>
</comment>
<dbReference type="Gene3D" id="3.40.50.10990">
    <property type="entry name" value="GTP cyclohydrolase II"/>
    <property type="match status" value="1"/>
</dbReference>
<dbReference type="EC" id="3.5.4.25" evidence="4"/>
<dbReference type="GO" id="GO:0009231">
    <property type="term" value="P:riboflavin biosynthetic process"/>
    <property type="evidence" value="ECO:0007669"/>
    <property type="project" value="UniProtKB-UniPathway"/>
</dbReference>
<dbReference type="GO" id="GO:0005829">
    <property type="term" value="C:cytosol"/>
    <property type="evidence" value="ECO:0007669"/>
    <property type="project" value="TreeGrafter"/>
</dbReference>
<keyword evidence="5" id="KW-0686">Riboflavin biosynthesis</keyword>
<evidence type="ECO:0000256" key="6">
    <source>
        <dbReference type="ARBA" id="ARBA00022723"/>
    </source>
</evidence>
<dbReference type="PIRSF" id="PIRSF001259">
    <property type="entry name" value="RibA"/>
    <property type="match status" value="1"/>
</dbReference>
<comment type="similarity">
    <text evidence="3">In the N-terminal section; belongs to the DHBP synthase family.</text>
</comment>
<accession>A0A6J5ZHA7</accession>
<dbReference type="InterPro" id="IPR017945">
    <property type="entry name" value="DHBP_synth_RibB-like_a/b_dom"/>
</dbReference>
<evidence type="ECO:0000313" key="13">
    <source>
        <dbReference type="EMBL" id="CAB4340357.1"/>
    </source>
</evidence>
<name>A0A6J5ZHA7_9ZZZZ</name>
<dbReference type="CDD" id="cd00641">
    <property type="entry name" value="GTP_cyclohydro2"/>
    <property type="match status" value="1"/>
</dbReference>
<evidence type="ECO:0000256" key="8">
    <source>
        <dbReference type="ARBA" id="ARBA00022801"/>
    </source>
</evidence>
<dbReference type="Gene3D" id="3.90.870.10">
    <property type="entry name" value="DHBP synthase"/>
    <property type="match status" value="1"/>
</dbReference>
<evidence type="ECO:0000256" key="7">
    <source>
        <dbReference type="ARBA" id="ARBA00022741"/>
    </source>
</evidence>
<evidence type="ECO:0000256" key="11">
    <source>
        <dbReference type="ARBA" id="ARBA00049295"/>
    </source>
</evidence>
<dbReference type="GO" id="GO:0046872">
    <property type="term" value="F:metal ion binding"/>
    <property type="evidence" value="ECO:0007669"/>
    <property type="project" value="UniProtKB-KW"/>
</dbReference>
<dbReference type="GO" id="GO:0003935">
    <property type="term" value="F:GTP cyclohydrolase II activity"/>
    <property type="evidence" value="ECO:0007669"/>
    <property type="project" value="UniProtKB-EC"/>
</dbReference>
<dbReference type="Pfam" id="PF00926">
    <property type="entry name" value="DHBP_synthase"/>
    <property type="match status" value="1"/>
</dbReference>
<dbReference type="Pfam" id="PF00925">
    <property type="entry name" value="GTP_cyclohydro2"/>
    <property type="match status" value="1"/>
</dbReference>
<dbReference type="GO" id="GO:0005525">
    <property type="term" value="F:GTP binding"/>
    <property type="evidence" value="ECO:0007669"/>
    <property type="project" value="UniProtKB-KW"/>
</dbReference>
<proteinExistence type="inferred from homology"/>
<evidence type="ECO:0000256" key="10">
    <source>
        <dbReference type="ARBA" id="ARBA00023134"/>
    </source>
</evidence>
<evidence type="ECO:0000256" key="4">
    <source>
        <dbReference type="ARBA" id="ARBA00012762"/>
    </source>
</evidence>
<dbReference type="SUPFAM" id="SSF142695">
    <property type="entry name" value="RibA-like"/>
    <property type="match status" value="1"/>
</dbReference>
<evidence type="ECO:0000259" key="12">
    <source>
        <dbReference type="Pfam" id="PF00925"/>
    </source>
</evidence>
<reference evidence="13" key="1">
    <citation type="submission" date="2020-05" db="EMBL/GenBank/DDBJ databases">
        <authorList>
            <person name="Chiriac C."/>
            <person name="Salcher M."/>
            <person name="Ghai R."/>
            <person name="Kavagutti S V."/>
        </authorList>
    </citation>
    <scope>NUCLEOTIDE SEQUENCE</scope>
</reference>
<keyword evidence="9" id="KW-0862">Zinc</keyword>
<dbReference type="NCBIfam" id="NF001591">
    <property type="entry name" value="PRK00393.1"/>
    <property type="match status" value="1"/>
</dbReference>
<feature type="domain" description="GTP cyclohydrolase II" evidence="12">
    <location>
        <begin position="221"/>
        <end position="371"/>
    </location>
</feature>
<dbReference type="UniPathway" id="UPA00275">
    <property type="reaction ID" value="UER00400"/>
</dbReference>
<dbReference type="PANTHER" id="PTHR21327:SF18">
    <property type="entry name" value="3,4-DIHYDROXY-2-BUTANONE 4-PHOSPHATE SYNTHASE"/>
    <property type="match status" value="1"/>
</dbReference>
<dbReference type="PANTHER" id="PTHR21327">
    <property type="entry name" value="GTP CYCLOHYDROLASE II-RELATED"/>
    <property type="match status" value="1"/>
</dbReference>
<evidence type="ECO:0000256" key="3">
    <source>
        <dbReference type="ARBA" id="ARBA00005520"/>
    </source>
</evidence>
<keyword evidence="6" id="KW-0479">Metal-binding</keyword>
<keyword evidence="8" id="KW-0378">Hydrolase</keyword>
<organism evidence="13">
    <name type="scientific">freshwater metagenome</name>
    <dbReference type="NCBI Taxonomy" id="449393"/>
    <lineage>
        <taxon>unclassified sequences</taxon>
        <taxon>metagenomes</taxon>
        <taxon>ecological metagenomes</taxon>
    </lineage>
</organism>
<dbReference type="InterPro" id="IPR032677">
    <property type="entry name" value="GTP_cyclohydro_II"/>
</dbReference>
<evidence type="ECO:0000256" key="9">
    <source>
        <dbReference type="ARBA" id="ARBA00022833"/>
    </source>
</evidence>
<sequence length="405" mass="44893">MLINFADALDRFRRGEMLIVVDDHDRENEGDLIMLAEHATAEKTAFIVRHTTGILCVAITSDQAHRLRLPYMVEQNQDVRKTAFTVSVDLAEGLTTGVSAKERTATIRALGSSTSRATDFIRPGHIFPLIAHAQGLAERQGHTEAGVALAELTGAYPAALLSEIVAADGSMARGQELLDFATEHQIPVVSIADIRSYQERLEQPATVATYPRHEFEWVPVQLKSQEWDIATYPSLKHREQVVMRYCTTEKTPMVRIHSECFTGDVVHSQRCDCGQQLDASIEAIEAYGCGYILYMRDHEGRGIGLTEKLKAYLLQNSGLDTVDANVQLGHEVDSRDWSEAIAILKNLKVASIKLLTNNPLKVEAVTDAGITCEQISLVIAENEFNKKYLQTKAERLGHVRNLGGK</sequence>
<evidence type="ECO:0000256" key="5">
    <source>
        <dbReference type="ARBA" id="ARBA00022619"/>
    </source>
</evidence>
<gene>
    <name evidence="13" type="ORF">UFOPK4080_00856</name>
</gene>
<evidence type="ECO:0000256" key="1">
    <source>
        <dbReference type="ARBA" id="ARBA00001947"/>
    </source>
</evidence>
<evidence type="ECO:0000256" key="2">
    <source>
        <dbReference type="ARBA" id="ARBA00004853"/>
    </source>
</evidence>
<dbReference type="SUPFAM" id="SSF55821">
    <property type="entry name" value="YrdC/RibB"/>
    <property type="match status" value="1"/>
</dbReference>
<keyword evidence="10" id="KW-0342">GTP-binding</keyword>
<dbReference type="GO" id="GO:0008686">
    <property type="term" value="F:3,4-dihydroxy-2-butanone-4-phosphate synthase activity"/>
    <property type="evidence" value="ECO:0007669"/>
    <property type="project" value="InterPro"/>
</dbReference>
<keyword evidence="7" id="KW-0547">Nucleotide-binding</keyword>
<comment type="catalytic activity">
    <reaction evidence="11">
        <text>GTP + 4 H2O = 2,5-diamino-6-hydroxy-4-(5-phosphoribosylamino)-pyrimidine + formate + 2 phosphate + 3 H(+)</text>
        <dbReference type="Rhea" id="RHEA:23704"/>
        <dbReference type="ChEBI" id="CHEBI:15377"/>
        <dbReference type="ChEBI" id="CHEBI:15378"/>
        <dbReference type="ChEBI" id="CHEBI:15740"/>
        <dbReference type="ChEBI" id="CHEBI:37565"/>
        <dbReference type="ChEBI" id="CHEBI:43474"/>
        <dbReference type="ChEBI" id="CHEBI:58614"/>
        <dbReference type="EC" id="3.5.4.25"/>
    </reaction>
</comment>
<dbReference type="AlphaFoldDB" id="A0A6J5ZHA7"/>
<protein>
    <recommendedName>
        <fullName evidence="4">GTP cyclohydrolase II</fullName>
        <ecNumber evidence="4">3.5.4.25</ecNumber>
    </recommendedName>
</protein>
<dbReference type="InterPro" id="IPR036144">
    <property type="entry name" value="RibA-like_sf"/>
</dbReference>
<dbReference type="InterPro" id="IPR000422">
    <property type="entry name" value="DHBP_synthase_RibB"/>
</dbReference>
<dbReference type="NCBIfam" id="TIGR00506">
    <property type="entry name" value="ribB"/>
    <property type="match status" value="1"/>
</dbReference>
<dbReference type="EMBL" id="CAESAG010000145">
    <property type="protein sequence ID" value="CAB4340357.1"/>
    <property type="molecule type" value="Genomic_DNA"/>
</dbReference>